<dbReference type="PROSITE" id="PS51379">
    <property type="entry name" value="4FE4S_FER_2"/>
    <property type="match status" value="2"/>
</dbReference>
<dbReference type="Pfam" id="PF02754">
    <property type="entry name" value="CCG"/>
    <property type="match status" value="2"/>
</dbReference>
<dbReference type="InterPro" id="IPR012257">
    <property type="entry name" value="Glc_ox_4Fe-4S"/>
</dbReference>
<comment type="caution">
    <text evidence="8">The sequence shown here is derived from an EMBL/GenBank/DDBJ whole genome shotgun (WGS) entry which is preliminary data.</text>
</comment>
<reference evidence="8 9" key="1">
    <citation type="submission" date="2023-07" db="EMBL/GenBank/DDBJ databases">
        <title>Genomic Encyclopedia of Type Strains, Phase IV (KMG-IV): sequencing the most valuable type-strain genomes for metagenomic binning, comparative biology and taxonomic classification.</title>
        <authorList>
            <person name="Goeker M."/>
        </authorList>
    </citation>
    <scope>NUCLEOTIDE SEQUENCE [LARGE SCALE GENOMIC DNA]</scope>
    <source>
        <strain evidence="8 9">DSM 23837</strain>
    </source>
</reference>
<protein>
    <recommendedName>
        <fullName evidence="6">Glycolate oxidase iron-sulfur subunit</fullName>
        <ecNumber evidence="6">1.1.99.14</ecNumber>
    </recommendedName>
</protein>
<evidence type="ECO:0000256" key="4">
    <source>
        <dbReference type="ARBA" id="ARBA00023004"/>
    </source>
</evidence>
<organism evidence="8 9">
    <name type="scientific">Bacillus chungangensis</name>
    <dbReference type="NCBI Taxonomy" id="587633"/>
    <lineage>
        <taxon>Bacteria</taxon>
        <taxon>Bacillati</taxon>
        <taxon>Bacillota</taxon>
        <taxon>Bacilli</taxon>
        <taxon>Bacillales</taxon>
        <taxon>Bacillaceae</taxon>
        <taxon>Bacillus</taxon>
    </lineage>
</organism>
<evidence type="ECO:0000256" key="5">
    <source>
        <dbReference type="ARBA" id="ARBA00023014"/>
    </source>
</evidence>
<dbReference type="Proteomes" id="UP001223586">
    <property type="component" value="Unassembled WGS sequence"/>
</dbReference>
<accession>A0ABT9WX50</accession>
<dbReference type="PANTHER" id="PTHR32479">
    <property type="entry name" value="GLYCOLATE OXIDASE IRON-SULFUR SUBUNIT"/>
    <property type="match status" value="1"/>
</dbReference>
<feature type="domain" description="4Fe-4S ferredoxin-type" evidence="7">
    <location>
        <begin position="9"/>
        <end position="38"/>
    </location>
</feature>
<dbReference type="EMBL" id="JAUSTT010000027">
    <property type="protein sequence ID" value="MDQ0177807.1"/>
    <property type="molecule type" value="Genomic_DNA"/>
</dbReference>
<name>A0ABT9WX50_9BACI</name>
<keyword evidence="3" id="KW-0677">Repeat</keyword>
<dbReference type="SUPFAM" id="SSF54862">
    <property type="entry name" value="4Fe-4S ferredoxins"/>
    <property type="match status" value="1"/>
</dbReference>
<keyword evidence="6" id="KW-0813">Transport</keyword>
<dbReference type="InterPro" id="IPR009051">
    <property type="entry name" value="Helical_ferredxn"/>
</dbReference>
<keyword evidence="4 6" id="KW-0408">Iron</keyword>
<keyword evidence="6" id="KW-0249">Electron transport</keyword>
<proteinExistence type="predicted"/>
<keyword evidence="9" id="KW-1185">Reference proteome</keyword>
<evidence type="ECO:0000256" key="6">
    <source>
        <dbReference type="PIRNR" id="PIRNR000139"/>
    </source>
</evidence>
<evidence type="ECO:0000256" key="3">
    <source>
        <dbReference type="ARBA" id="ARBA00022737"/>
    </source>
</evidence>
<dbReference type="PROSITE" id="PS00198">
    <property type="entry name" value="4FE4S_FER_1"/>
    <property type="match status" value="1"/>
</dbReference>
<comment type="catalytic activity">
    <reaction evidence="6">
        <text>(R)-lactate + A = pyruvate + AH2</text>
        <dbReference type="Rhea" id="RHEA:15089"/>
        <dbReference type="ChEBI" id="CHEBI:13193"/>
        <dbReference type="ChEBI" id="CHEBI:15361"/>
        <dbReference type="ChEBI" id="CHEBI:16004"/>
        <dbReference type="ChEBI" id="CHEBI:17499"/>
    </reaction>
</comment>
<evidence type="ECO:0000259" key="7">
    <source>
        <dbReference type="PROSITE" id="PS51379"/>
    </source>
</evidence>
<feature type="domain" description="4Fe-4S ferredoxin-type" evidence="7">
    <location>
        <begin position="59"/>
        <end position="83"/>
    </location>
</feature>
<dbReference type="PANTHER" id="PTHR32479:SF17">
    <property type="entry name" value="GLYCOLATE OXIDASE IRON-SULFUR SUBUNIT"/>
    <property type="match status" value="1"/>
</dbReference>
<dbReference type="Gene3D" id="1.10.1060.10">
    <property type="entry name" value="Alpha-helical ferredoxin"/>
    <property type="match status" value="1"/>
</dbReference>
<dbReference type="PIRSF" id="PIRSF000139">
    <property type="entry name" value="Glc_ox_4Fe-4S"/>
    <property type="match status" value="1"/>
</dbReference>
<comment type="cofactor">
    <cofactor evidence="6">
        <name>[4Fe-4S] cluster</name>
        <dbReference type="ChEBI" id="CHEBI:49883"/>
    </cofactor>
    <text evidence="6">Binds 2 [4Fe-4S] clusters.</text>
</comment>
<keyword evidence="2 6" id="KW-0479">Metal-binding</keyword>
<comment type="catalytic activity">
    <reaction evidence="6">
        <text>glycolate + A = glyoxylate + AH2</text>
        <dbReference type="Rhea" id="RHEA:21264"/>
        <dbReference type="ChEBI" id="CHEBI:13193"/>
        <dbReference type="ChEBI" id="CHEBI:17499"/>
        <dbReference type="ChEBI" id="CHEBI:29805"/>
        <dbReference type="ChEBI" id="CHEBI:36655"/>
        <dbReference type="EC" id="1.1.99.14"/>
    </reaction>
</comment>
<evidence type="ECO:0000313" key="9">
    <source>
        <dbReference type="Proteomes" id="UP001223586"/>
    </source>
</evidence>
<comment type="function">
    <text evidence="6">Component of a complex that catalyzes the oxidation of glycolate to glyoxylate.</text>
</comment>
<keyword evidence="1 6" id="KW-0004">4Fe-4S</keyword>
<evidence type="ECO:0000313" key="8">
    <source>
        <dbReference type="EMBL" id="MDQ0177807.1"/>
    </source>
</evidence>
<dbReference type="EC" id="1.1.99.14" evidence="6"/>
<dbReference type="InterPro" id="IPR004017">
    <property type="entry name" value="Cys_rich_dom"/>
</dbReference>
<dbReference type="Pfam" id="PF13183">
    <property type="entry name" value="Fer4_8"/>
    <property type="match status" value="1"/>
</dbReference>
<evidence type="ECO:0000256" key="2">
    <source>
        <dbReference type="ARBA" id="ARBA00022723"/>
    </source>
</evidence>
<gene>
    <name evidence="8" type="ORF">J2S08_003688</name>
</gene>
<evidence type="ECO:0000256" key="1">
    <source>
        <dbReference type="ARBA" id="ARBA00022485"/>
    </source>
</evidence>
<dbReference type="InterPro" id="IPR017896">
    <property type="entry name" value="4Fe4S_Fe-S-bd"/>
</dbReference>
<sequence length="439" mass="49988">MGNHEKLRQKLAYHETFSCVQCGYCLPSCPTYVTMGKETHSPRGRIHLVKMAAEGNISLEALKEPIDLCLGCRACETACPTNVQYGKILASAVEALSDYNKQKRTVAEKVIRKLVFAHMFPYRNVLHFIGSGLSLYQHTRFDQLARKLGITTILPKPLQEMEKAVPLIPKKAKRKQKRMKEAEQPRYKIGFFVGCVMDVFFSKVNDLSMKLLTAAGCEVILLKEQTCCGALHHHIGEKEMAINLAKKNIEVFERHEFDYVVNSIGGCGAMLIEYHHLFDHKDEWYMRAKQFSEKCVDATIILAQLELPFKTPIRKNVTYQPSCHLKNVQKVSDEPIALINRIPGMTYTPMKEMDMCCGSAGIYNMMHYDEAMDILDRKMRIIHEIMPEVIVTTNPGCHLQMMHGVRREGLQNNIKVVHLIELLAESCEVDNIIGENKDV</sequence>
<keyword evidence="5 6" id="KW-0411">Iron-sulfur</keyword>
<dbReference type="InterPro" id="IPR017900">
    <property type="entry name" value="4Fe4S_Fe_S_CS"/>
</dbReference>
<dbReference type="RefSeq" id="WP_307232128.1">
    <property type="nucleotide sequence ID" value="NZ_JAUSTT010000027.1"/>
</dbReference>